<keyword evidence="1" id="KW-0472">Membrane</keyword>
<evidence type="ECO:0000313" key="3">
    <source>
        <dbReference type="Proteomes" id="UP000638732"/>
    </source>
</evidence>
<dbReference type="Pfam" id="PF03203">
    <property type="entry name" value="MerC"/>
    <property type="match status" value="1"/>
</dbReference>
<dbReference type="GO" id="GO:0015097">
    <property type="term" value="F:mercury ion transmembrane transporter activity"/>
    <property type="evidence" value="ECO:0007669"/>
    <property type="project" value="InterPro"/>
</dbReference>
<reference evidence="2" key="1">
    <citation type="submission" date="2020-01" db="EMBL/GenBank/DDBJ databases">
        <authorList>
            <person name="Seo Y.L."/>
        </authorList>
    </citation>
    <scope>NUCLEOTIDE SEQUENCE</scope>
    <source>
        <strain evidence="2">R11</strain>
    </source>
</reference>
<evidence type="ECO:0000256" key="1">
    <source>
        <dbReference type="SAM" id="Phobius"/>
    </source>
</evidence>
<feature type="transmembrane region" description="Helical" evidence="1">
    <location>
        <begin position="12"/>
        <end position="32"/>
    </location>
</feature>
<reference evidence="2" key="2">
    <citation type="submission" date="2020-10" db="EMBL/GenBank/DDBJ databases">
        <title>Mucilaginibacter sp. nov., isolated from soil.</title>
        <authorList>
            <person name="Jeon C.O."/>
        </authorList>
    </citation>
    <scope>NUCLEOTIDE SEQUENCE</scope>
    <source>
        <strain evidence="2">R11</strain>
    </source>
</reference>
<organism evidence="2 3">
    <name type="scientific">Mucilaginibacter agri</name>
    <dbReference type="NCBI Taxonomy" id="2695265"/>
    <lineage>
        <taxon>Bacteria</taxon>
        <taxon>Pseudomonadati</taxon>
        <taxon>Bacteroidota</taxon>
        <taxon>Sphingobacteriia</taxon>
        <taxon>Sphingobacteriales</taxon>
        <taxon>Sphingobacteriaceae</taxon>
        <taxon>Mucilaginibacter</taxon>
    </lineage>
</organism>
<evidence type="ECO:0000313" key="2">
    <source>
        <dbReference type="EMBL" id="NCD71066.1"/>
    </source>
</evidence>
<dbReference type="InterPro" id="IPR004891">
    <property type="entry name" value="Mercury-R_MerC"/>
</dbReference>
<feature type="transmembrane region" description="Helical" evidence="1">
    <location>
        <begin position="76"/>
        <end position="94"/>
    </location>
</feature>
<keyword evidence="1" id="KW-0812">Transmembrane</keyword>
<keyword evidence="1" id="KW-1133">Transmembrane helix</keyword>
<dbReference type="GO" id="GO:0016020">
    <property type="term" value="C:membrane"/>
    <property type="evidence" value="ECO:0007669"/>
    <property type="project" value="InterPro"/>
</dbReference>
<proteinExistence type="predicted"/>
<feature type="transmembrane region" description="Helical" evidence="1">
    <location>
        <begin position="38"/>
        <end position="64"/>
    </location>
</feature>
<feature type="transmembrane region" description="Helical" evidence="1">
    <location>
        <begin position="100"/>
        <end position="117"/>
    </location>
</feature>
<gene>
    <name evidence="2" type="ORF">GSY63_16995</name>
</gene>
<keyword evidence="3" id="KW-1185">Reference proteome</keyword>
<name>A0A966DV29_9SPHI</name>
<accession>A0A966DV29</accession>
<dbReference type="RefSeq" id="WP_166587042.1">
    <property type="nucleotide sequence ID" value="NZ_WWEO01000044.1"/>
</dbReference>
<dbReference type="AlphaFoldDB" id="A0A966DV29"/>
<comment type="caution">
    <text evidence="2">The sequence shown here is derived from an EMBL/GenBank/DDBJ whole genome shotgun (WGS) entry which is preliminary data.</text>
</comment>
<dbReference type="EMBL" id="WWEO01000044">
    <property type="protein sequence ID" value="NCD71066.1"/>
    <property type="molecule type" value="Genomic_DNA"/>
</dbReference>
<protein>
    <submittedName>
        <fullName evidence="2">MerC family mercury resistance protein</fullName>
    </submittedName>
</protein>
<dbReference type="Proteomes" id="UP000638732">
    <property type="component" value="Unassembled WGS sequence"/>
</dbReference>
<sequence>MFFKHRHNKMDKLGMGVSIACAIHCALLPVIITTLPLLGIGFLANSYFETSIIITSLIIGYASLTKSFCKHNRTTPLVIITIGFGIIFIGKFLADHSQEWLFLALGGLIIASAHYYNSRLYSRHCQQS</sequence>